<evidence type="ECO:0000256" key="2">
    <source>
        <dbReference type="ARBA" id="ARBA00012191"/>
    </source>
</evidence>
<evidence type="ECO:0000256" key="8">
    <source>
        <dbReference type="ARBA" id="ARBA00023136"/>
    </source>
</evidence>
<dbReference type="PROSITE" id="PS50893">
    <property type="entry name" value="ABC_TRANSPORTER_2"/>
    <property type="match status" value="1"/>
</dbReference>
<dbReference type="GO" id="GO:1900753">
    <property type="term" value="P:doxorubicin transport"/>
    <property type="evidence" value="ECO:0007669"/>
    <property type="project" value="InterPro"/>
</dbReference>
<dbReference type="GO" id="GO:0008559">
    <property type="term" value="F:ABC-type xenobiotic transporter activity"/>
    <property type="evidence" value="ECO:0007669"/>
    <property type="project" value="UniProtKB-EC"/>
</dbReference>
<dbReference type="AlphaFoldDB" id="A0A367EHM3"/>
<dbReference type="PANTHER" id="PTHR42711:SF19">
    <property type="entry name" value="DOXORUBICIN RESISTANCE ATP-BINDING PROTEIN DRRA"/>
    <property type="match status" value="1"/>
</dbReference>
<proteinExistence type="inferred from homology"/>
<dbReference type="RefSeq" id="WP_114024890.1">
    <property type="nucleotide sequence ID" value="NZ_QOIN01000058.1"/>
</dbReference>
<dbReference type="Pfam" id="PF00005">
    <property type="entry name" value="ABC_tran"/>
    <property type="match status" value="1"/>
</dbReference>
<evidence type="ECO:0000256" key="10">
    <source>
        <dbReference type="ARBA" id="ARBA00049985"/>
    </source>
</evidence>
<name>A0A367EHM3_9ACTN</name>
<keyword evidence="8" id="KW-0472">Membrane</keyword>
<feature type="domain" description="ABC transporter" evidence="12">
    <location>
        <begin position="11"/>
        <end position="241"/>
    </location>
</feature>
<evidence type="ECO:0000256" key="7">
    <source>
        <dbReference type="ARBA" id="ARBA00022967"/>
    </source>
</evidence>
<feature type="compositionally biased region" description="Low complexity" evidence="11">
    <location>
        <begin position="319"/>
        <end position="356"/>
    </location>
</feature>
<dbReference type="InterPro" id="IPR050763">
    <property type="entry name" value="ABC_transporter_ATP-binding"/>
</dbReference>
<dbReference type="GO" id="GO:0046677">
    <property type="term" value="P:response to antibiotic"/>
    <property type="evidence" value="ECO:0007669"/>
    <property type="project" value="UniProtKB-KW"/>
</dbReference>
<keyword evidence="6 13" id="KW-0067">ATP-binding</keyword>
<dbReference type="PANTHER" id="PTHR42711">
    <property type="entry name" value="ABC TRANSPORTER ATP-BINDING PROTEIN"/>
    <property type="match status" value="1"/>
</dbReference>
<dbReference type="InterPro" id="IPR003593">
    <property type="entry name" value="AAA+_ATPase"/>
</dbReference>
<protein>
    <recommendedName>
        <fullName evidence="2">ABC-type xenobiotic transporter</fullName>
        <ecNumber evidence="2">7.6.2.2</ecNumber>
    </recommendedName>
</protein>
<reference evidence="13 14" key="1">
    <citation type="submission" date="2018-06" db="EMBL/GenBank/DDBJ databases">
        <title>Streptomyces reniochalinae sp. nov. and Streptomyces diacarnus sp. nov. from marine sponges.</title>
        <authorList>
            <person name="Li L."/>
        </authorList>
    </citation>
    <scope>NUCLEOTIDE SEQUENCE [LARGE SCALE GENOMIC DNA]</scope>
    <source>
        <strain evidence="13 14">LHW51701</strain>
    </source>
</reference>
<feature type="region of interest" description="Disordered" evidence="11">
    <location>
        <begin position="318"/>
        <end position="385"/>
    </location>
</feature>
<dbReference type="InterPro" id="IPR027417">
    <property type="entry name" value="P-loop_NTPase"/>
</dbReference>
<dbReference type="GO" id="GO:0005524">
    <property type="term" value="F:ATP binding"/>
    <property type="evidence" value="ECO:0007669"/>
    <property type="project" value="UniProtKB-KW"/>
</dbReference>
<comment type="subcellular location">
    <subcellularLocation>
        <location evidence="1">Cell membrane</location>
        <topology evidence="1">Peripheral membrane protein</topology>
        <orientation evidence="1">Cytoplasmic side</orientation>
    </subcellularLocation>
</comment>
<keyword evidence="7" id="KW-1278">Translocase</keyword>
<dbReference type="InterPro" id="IPR005894">
    <property type="entry name" value="DrrA"/>
</dbReference>
<evidence type="ECO:0000259" key="12">
    <source>
        <dbReference type="PROSITE" id="PS50893"/>
    </source>
</evidence>
<dbReference type="SMART" id="SM00382">
    <property type="entry name" value="AAA"/>
    <property type="match status" value="1"/>
</dbReference>
<dbReference type="Proteomes" id="UP000252914">
    <property type="component" value="Unassembled WGS sequence"/>
</dbReference>
<gene>
    <name evidence="13" type="ORF">DTL70_28310</name>
</gene>
<dbReference type="GO" id="GO:0005886">
    <property type="term" value="C:plasma membrane"/>
    <property type="evidence" value="ECO:0007669"/>
    <property type="project" value="UniProtKB-SubCell"/>
</dbReference>
<evidence type="ECO:0000256" key="9">
    <source>
        <dbReference type="ARBA" id="ARBA00023251"/>
    </source>
</evidence>
<evidence type="ECO:0000256" key="3">
    <source>
        <dbReference type="ARBA" id="ARBA00022448"/>
    </source>
</evidence>
<keyword evidence="3" id="KW-0813">Transport</keyword>
<dbReference type="FunFam" id="3.40.50.300:FF:000589">
    <property type="entry name" value="ABC transporter, ATP-binding subunit"/>
    <property type="match status" value="1"/>
</dbReference>
<evidence type="ECO:0000256" key="1">
    <source>
        <dbReference type="ARBA" id="ARBA00004413"/>
    </source>
</evidence>
<evidence type="ECO:0000313" key="13">
    <source>
        <dbReference type="EMBL" id="RCG16857.1"/>
    </source>
</evidence>
<comment type="caution">
    <text evidence="13">The sequence shown here is derived from an EMBL/GenBank/DDBJ whole genome shotgun (WGS) entry which is preliminary data.</text>
</comment>
<organism evidence="13 14">
    <name type="scientific">Streptomyces diacarni</name>
    <dbReference type="NCBI Taxonomy" id="2800381"/>
    <lineage>
        <taxon>Bacteria</taxon>
        <taxon>Bacillati</taxon>
        <taxon>Actinomycetota</taxon>
        <taxon>Actinomycetes</taxon>
        <taxon>Kitasatosporales</taxon>
        <taxon>Streptomycetaceae</taxon>
        <taxon>Streptomyces</taxon>
    </lineage>
</organism>
<accession>A0A367EHM3</accession>
<dbReference type="EC" id="7.6.2.2" evidence="2"/>
<dbReference type="InterPro" id="IPR003439">
    <property type="entry name" value="ABC_transporter-like_ATP-bd"/>
</dbReference>
<dbReference type="Gene3D" id="3.40.50.300">
    <property type="entry name" value="P-loop containing nucleotide triphosphate hydrolases"/>
    <property type="match status" value="1"/>
</dbReference>
<dbReference type="GO" id="GO:0043215">
    <property type="term" value="P:daunorubicin transport"/>
    <property type="evidence" value="ECO:0007669"/>
    <property type="project" value="InterPro"/>
</dbReference>
<dbReference type="InterPro" id="IPR017871">
    <property type="entry name" value="ABC_transporter-like_CS"/>
</dbReference>
<evidence type="ECO:0000256" key="4">
    <source>
        <dbReference type="ARBA" id="ARBA00022475"/>
    </source>
</evidence>
<evidence type="ECO:0000256" key="6">
    <source>
        <dbReference type="ARBA" id="ARBA00022840"/>
    </source>
</evidence>
<dbReference type="GO" id="GO:0016887">
    <property type="term" value="F:ATP hydrolysis activity"/>
    <property type="evidence" value="ECO:0007669"/>
    <property type="project" value="InterPro"/>
</dbReference>
<keyword evidence="4" id="KW-1003">Cell membrane</keyword>
<evidence type="ECO:0000256" key="11">
    <source>
        <dbReference type="SAM" id="MobiDB-lite"/>
    </source>
</evidence>
<dbReference type="EMBL" id="QOIN01000058">
    <property type="protein sequence ID" value="RCG16857.1"/>
    <property type="molecule type" value="Genomic_DNA"/>
</dbReference>
<sequence>MAAASGGGEAISAEGLTRRFGDKVALAGVDLRVPAGSVLGLLGPNGAGKTTTVRILTTLLRPDGGRARVAGYDVVGEPSAVRARIGLSGQYAAVDERLTARENLYLVARLYGMGRRTARAHTAGLLERFALGEAADRPSGGFSGGMRRRLDLAGALAARPEVVFLDEPTTGLDPRGRNDTWEAVQELVAQGTTVLLTTQYLEEADALADTISVIDHGRVIARGTAPELKAAVGGERITLTVTDPAARGRACEALAALGPHRPALDPRTGSVTVATEHGTDALRTALESLAAERVDVRDVALAPPTLDDVFLTLTGGASGASPGAGSTPGAAAPAAPAPGAGPSAAGPSAARPSGSGPSEGGRRRVFSRRRGTERARKGGAHAWRP</sequence>
<keyword evidence="9" id="KW-0046">Antibiotic resistance</keyword>
<dbReference type="PROSITE" id="PS00211">
    <property type="entry name" value="ABC_TRANSPORTER_1"/>
    <property type="match status" value="1"/>
</dbReference>
<keyword evidence="5" id="KW-0547">Nucleotide-binding</keyword>
<evidence type="ECO:0000313" key="14">
    <source>
        <dbReference type="Proteomes" id="UP000252914"/>
    </source>
</evidence>
<comment type="similarity">
    <text evidence="10">Belongs to the ABC transporter superfamily. Drug exporter-1 (DrugE1) (TC 3.A.1.105) family.</text>
</comment>
<dbReference type="SUPFAM" id="SSF52540">
    <property type="entry name" value="P-loop containing nucleoside triphosphate hydrolases"/>
    <property type="match status" value="1"/>
</dbReference>
<dbReference type="NCBIfam" id="TIGR01188">
    <property type="entry name" value="drrA"/>
    <property type="match status" value="1"/>
</dbReference>
<keyword evidence="14" id="KW-1185">Reference proteome</keyword>
<evidence type="ECO:0000256" key="5">
    <source>
        <dbReference type="ARBA" id="ARBA00022741"/>
    </source>
</evidence>